<gene>
    <name evidence="1" type="ORF">Sradi_4820200</name>
</gene>
<reference evidence="1" key="2">
    <citation type="journal article" date="2024" name="Plant">
        <title>Genomic evolution and insights into agronomic trait innovations of Sesamum species.</title>
        <authorList>
            <person name="Miao H."/>
            <person name="Wang L."/>
            <person name="Qu L."/>
            <person name="Liu H."/>
            <person name="Sun Y."/>
            <person name="Le M."/>
            <person name="Wang Q."/>
            <person name="Wei S."/>
            <person name="Zheng Y."/>
            <person name="Lin W."/>
            <person name="Duan Y."/>
            <person name="Cao H."/>
            <person name="Xiong S."/>
            <person name="Wang X."/>
            <person name="Wei L."/>
            <person name="Li C."/>
            <person name="Ma Q."/>
            <person name="Ju M."/>
            <person name="Zhao R."/>
            <person name="Li G."/>
            <person name="Mu C."/>
            <person name="Tian Q."/>
            <person name="Mei H."/>
            <person name="Zhang T."/>
            <person name="Gao T."/>
            <person name="Zhang H."/>
        </authorList>
    </citation>
    <scope>NUCLEOTIDE SEQUENCE</scope>
    <source>
        <strain evidence="1">G02</strain>
    </source>
</reference>
<dbReference type="EMBL" id="JACGWJ010000021">
    <property type="protein sequence ID" value="KAL0336083.1"/>
    <property type="molecule type" value="Genomic_DNA"/>
</dbReference>
<proteinExistence type="predicted"/>
<dbReference type="AlphaFoldDB" id="A0AAW2MZS6"/>
<comment type="caution">
    <text evidence="1">The sequence shown here is derived from an EMBL/GenBank/DDBJ whole genome shotgun (WGS) entry which is preliminary data.</text>
</comment>
<sequence length="208" mass="22255">MASSSLLNLSCNTTSQATSVNATIVSDTSFKGSCLSTDKFDGFESTTNSGVLTNHVVSTDQADSMDFFPTEMSGSGLLQEVLHGFFPKPKAAAPEAEKSPQGTVESFTTLSAAEVSARQENHEAKNHKAFENEFLGFSLDYQRVSPQYESLNSTMNFSGMEAISTTPYCSDFPATSVNIPANASNGILGDIFHYQEALTLFAAKVQNA</sequence>
<name>A0AAW2MZS6_SESRA</name>
<accession>A0AAW2MZS6</accession>
<evidence type="ECO:0000313" key="1">
    <source>
        <dbReference type="EMBL" id="KAL0336083.1"/>
    </source>
</evidence>
<organism evidence="1">
    <name type="scientific">Sesamum radiatum</name>
    <name type="common">Black benniseed</name>
    <dbReference type="NCBI Taxonomy" id="300843"/>
    <lineage>
        <taxon>Eukaryota</taxon>
        <taxon>Viridiplantae</taxon>
        <taxon>Streptophyta</taxon>
        <taxon>Embryophyta</taxon>
        <taxon>Tracheophyta</taxon>
        <taxon>Spermatophyta</taxon>
        <taxon>Magnoliopsida</taxon>
        <taxon>eudicotyledons</taxon>
        <taxon>Gunneridae</taxon>
        <taxon>Pentapetalae</taxon>
        <taxon>asterids</taxon>
        <taxon>lamiids</taxon>
        <taxon>Lamiales</taxon>
        <taxon>Pedaliaceae</taxon>
        <taxon>Sesamum</taxon>
    </lineage>
</organism>
<reference evidence="1" key="1">
    <citation type="submission" date="2020-06" db="EMBL/GenBank/DDBJ databases">
        <authorList>
            <person name="Li T."/>
            <person name="Hu X."/>
            <person name="Zhang T."/>
            <person name="Song X."/>
            <person name="Zhang H."/>
            <person name="Dai N."/>
            <person name="Sheng W."/>
            <person name="Hou X."/>
            <person name="Wei L."/>
        </authorList>
    </citation>
    <scope>NUCLEOTIDE SEQUENCE</scope>
    <source>
        <strain evidence="1">G02</strain>
        <tissue evidence="1">Leaf</tissue>
    </source>
</reference>
<protein>
    <submittedName>
        <fullName evidence="1">Uncharacterized protein</fullName>
    </submittedName>
</protein>